<dbReference type="PANTHER" id="PTHR11228:SF7">
    <property type="entry name" value="PQQA PEPTIDE CYCLASE"/>
    <property type="match status" value="1"/>
</dbReference>
<dbReference type="Proteomes" id="UP000683557">
    <property type="component" value="Chromosome"/>
</dbReference>
<dbReference type="InterPro" id="IPR050377">
    <property type="entry name" value="Radical_SAM_PqqE_MftC-like"/>
</dbReference>
<dbReference type="PROSITE" id="PS51918">
    <property type="entry name" value="RADICAL_SAM"/>
    <property type="match status" value="1"/>
</dbReference>
<accession>A0ABX8JAZ0</accession>
<feature type="domain" description="Radical SAM core" evidence="1">
    <location>
        <begin position="136"/>
        <end position="352"/>
    </location>
</feature>
<dbReference type="Pfam" id="PF04055">
    <property type="entry name" value="Radical_SAM"/>
    <property type="match status" value="1"/>
</dbReference>
<dbReference type="PANTHER" id="PTHR11228">
    <property type="entry name" value="RADICAL SAM DOMAIN PROTEIN"/>
    <property type="match status" value="1"/>
</dbReference>
<organism evidence="2 3">
    <name type="scientific">Geomonas oryzisoli</name>
    <dbReference type="NCBI Taxonomy" id="2847992"/>
    <lineage>
        <taxon>Bacteria</taxon>
        <taxon>Pseudomonadati</taxon>
        <taxon>Thermodesulfobacteriota</taxon>
        <taxon>Desulfuromonadia</taxon>
        <taxon>Geobacterales</taxon>
        <taxon>Geobacteraceae</taxon>
        <taxon>Geomonas</taxon>
    </lineage>
</organism>
<evidence type="ECO:0000259" key="1">
    <source>
        <dbReference type="PROSITE" id="PS51918"/>
    </source>
</evidence>
<dbReference type="SFLD" id="SFLDS00029">
    <property type="entry name" value="Radical_SAM"/>
    <property type="match status" value="1"/>
</dbReference>
<sequence>MPLECSVLGKDLAITETTVPVISPYWRLKRNGHWALLCRYEQEQLRYSMLSPKMGATLALMDGRLTFRHLSMIAQYAFDLESLETSQEFVRQVIMAANGEDDAVVNMTPELEPFVKRIDPFEFAVKTSKWKAQERPAVPLSLNLMFSNDCHTNCSYCFAKGHCVPESKLLSTERWKELLREAKTLGIDQVFLSGGDPLFRKDALKLIEELIDLEMLFVLSTKCFITEEIADRLVSIGMTQPVNQYVREIQLNMDPNESTADNLAGSPGYYHRAVHSIRNLLKRGFNVRVKAVVTALTVPHIYEWVDELEDMGVRQISVAAYNRSLNGRNESLFLGKEDRASIIDQCRRARIDFPEIDLRTIGCEPMHDGAAVQKKAVTETVPALPGEDSEIHDKIRRWREWDHSFGTQSSITITPDGKVMLYDTVPQDEALFVGDVSTSSIVEVWNSDPLLNYPFPKTEQFKGVACYDCSNLAQCQSKAGFCFRDAYFRSGSVLVPPAQCPMVQGESAF</sequence>
<dbReference type="InterPro" id="IPR007197">
    <property type="entry name" value="rSAM"/>
</dbReference>
<dbReference type="SFLD" id="SFLDG01067">
    <property type="entry name" value="SPASM/twitch_domain_containing"/>
    <property type="match status" value="1"/>
</dbReference>
<keyword evidence="3" id="KW-1185">Reference proteome</keyword>
<gene>
    <name evidence="2" type="ORF">KP004_16230</name>
</gene>
<evidence type="ECO:0000313" key="3">
    <source>
        <dbReference type="Proteomes" id="UP000683557"/>
    </source>
</evidence>
<reference evidence="2 3" key="1">
    <citation type="submission" date="2021-06" db="EMBL/GenBank/DDBJ databases">
        <title>Gemonas diversity in paddy soil.</title>
        <authorList>
            <person name="Liu G."/>
        </authorList>
    </citation>
    <scope>NUCLEOTIDE SEQUENCE [LARGE SCALE GENOMIC DNA]</scope>
    <source>
        <strain evidence="2 3">RG10</strain>
    </source>
</reference>
<protein>
    <submittedName>
        <fullName evidence="2">Radical SAM protein</fullName>
    </submittedName>
</protein>
<proteinExistence type="predicted"/>
<dbReference type="CDD" id="cd01335">
    <property type="entry name" value="Radical_SAM"/>
    <property type="match status" value="1"/>
</dbReference>
<dbReference type="EMBL" id="CP076723">
    <property type="protein sequence ID" value="QWV92715.1"/>
    <property type="molecule type" value="Genomic_DNA"/>
</dbReference>
<evidence type="ECO:0000313" key="2">
    <source>
        <dbReference type="EMBL" id="QWV92715.1"/>
    </source>
</evidence>
<name>A0ABX8JAZ0_9BACT</name>